<dbReference type="OrthoDB" id="9806388at2"/>
<keyword evidence="7" id="KW-0378">Hydrolase</keyword>
<dbReference type="AlphaFoldDB" id="A6GJZ9"/>
<dbReference type="EC" id="3.4.11.9" evidence="4"/>
<dbReference type="InterPro" id="IPR052433">
    <property type="entry name" value="X-Pro_dipept-like"/>
</dbReference>
<comment type="caution">
    <text evidence="12">The sequence shown here is derived from an EMBL/GenBank/DDBJ whole genome shotgun (WGS) entry which is preliminary data.</text>
</comment>
<dbReference type="GO" id="GO:0005829">
    <property type="term" value="C:cytosol"/>
    <property type="evidence" value="ECO:0007669"/>
    <property type="project" value="TreeGrafter"/>
</dbReference>
<evidence type="ECO:0000256" key="1">
    <source>
        <dbReference type="ARBA" id="ARBA00001424"/>
    </source>
</evidence>
<dbReference type="PANTHER" id="PTHR43226">
    <property type="entry name" value="XAA-PRO AMINOPEPTIDASE 3"/>
    <property type="match status" value="1"/>
</dbReference>
<dbReference type="Proteomes" id="UP000005801">
    <property type="component" value="Unassembled WGS sequence"/>
</dbReference>
<dbReference type="Gene3D" id="3.90.230.10">
    <property type="entry name" value="Creatinase/methionine aminopeptidase superfamily"/>
    <property type="match status" value="1"/>
</dbReference>
<dbReference type="EMBL" id="ABCS01000174">
    <property type="protein sequence ID" value="EDM73800.1"/>
    <property type="molecule type" value="Genomic_DNA"/>
</dbReference>
<dbReference type="RefSeq" id="WP_006977035.1">
    <property type="nucleotide sequence ID" value="NZ_ABCS01000174.1"/>
</dbReference>
<dbReference type="InterPro" id="IPR029149">
    <property type="entry name" value="Creatin/AminoP/Spt16_N"/>
</dbReference>
<gene>
    <name evidence="12" type="ORF">PPSIR1_12373</name>
</gene>
<evidence type="ECO:0000256" key="8">
    <source>
        <dbReference type="ARBA" id="ARBA00023049"/>
    </source>
</evidence>
<keyword evidence="12" id="KW-0031">Aminopeptidase</keyword>
<dbReference type="GO" id="GO:0006508">
    <property type="term" value="P:proteolysis"/>
    <property type="evidence" value="ECO:0007669"/>
    <property type="project" value="UniProtKB-KW"/>
</dbReference>
<name>A6GJZ9_9BACT</name>
<protein>
    <recommendedName>
        <fullName evidence="4">Xaa-Pro aminopeptidase</fullName>
        <ecNumber evidence="4">3.4.11.9</ecNumber>
    </recommendedName>
</protein>
<dbReference type="InterPro" id="IPR036005">
    <property type="entry name" value="Creatinase/aminopeptidase-like"/>
</dbReference>
<comment type="similarity">
    <text evidence="3 10">Belongs to the peptidase M24B family.</text>
</comment>
<dbReference type="SMART" id="SM01011">
    <property type="entry name" value="AMP_N"/>
    <property type="match status" value="1"/>
</dbReference>
<keyword evidence="5" id="KW-0645">Protease</keyword>
<keyword evidence="6 10" id="KW-0479">Metal-binding</keyword>
<evidence type="ECO:0000256" key="9">
    <source>
        <dbReference type="ARBA" id="ARBA00023211"/>
    </source>
</evidence>
<dbReference type="GO" id="GO:0030145">
    <property type="term" value="F:manganese ion binding"/>
    <property type="evidence" value="ECO:0007669"/>
    <property type="project" value="InterPro"/>
</dbReference>
<dbReference type="InterPro" id="IPR007865">
    <property type="entry name" value="Aminopep_P_N"/>
</dbReference>
<dbReference type="SUPFAM" id="SSF53092">
    <property type="entry name" value="Creatinase/prolidase N-terminal domain"/>
    <property type="match status" value="1"/>
</dbReference>
<dbReference type="eggNOG" id="COG0006">
    <property type="taxonomic scope" value="Bacteria"/>
</dbReference>
<dbReference type="Pfam" id="PF00557">
    <property type="entry name" value="Peptidase_M24"/>
    <property type="match status" value="1"/>
</dbReference>
<dbReference type="GO" id="GO:0070006">
    <property type="term" value="F:metalloaminopeptidase activity"/>
    <property type="evidence" value="ECO:0007669"/>
    <property type="project" value="InterPro"/>
</dbReference>
<dbReference type="InterPro" id="IPR000994">
    <property type="entry name" value="Pept_M24"/>
</dbReference>
<evidence type="ECO:0000256" key="6">
    <source>
        <dbReference type="ARBA" id="ARBA00022723"/>
    </source>
</evidence>
<evidence type="ECO:0000256" key="4">
    <source>
        <dbReference type="ARBA" id="ARBA00012574"/>
    </source>
</evidence>
<dbReference type="CDD" id="cd01087">
    <property type="entry name" value="Prolidase"/>
    <property type="match status" value="1"/>
</dbReference>
<keyword evidence="9" id="KW-0464">Manganese</keyword>
<evidence type="ECO:0000313" key="13">
    <source>
        <dbReference type="Proteomes" id="UP000005801"/>
    </source>
</evidence>
<sequence length="455" mass="50185">MSDATHDPRPGPWPSPSLEAYLERRSRVAASLRERDAALVLYGGELRTRANDTEFRFRPDSDFHYLCGLEEPGAVVVLLPEGDGGHRFVAFVRPRDREIEVWSGRRLGPEGVVERFGADEAHPLAELDAQLPRLLDGYDTVFLPLGRWPALDAAVHRALTSLRRHNRTGESPPRHLGNAEDLLGEERIVKDAASLASLRQAVDITAEGHLAAMRAARPGMHEYQIEALIEYEFRRRGSSGPGYGSIVGSGDNATILHYVDNRSPLGDGEVLLIDAGAEWDYHSGDITRSWPVNGRFTPEQRDAYEVVLAANLAGIELAKPGSNIDAIHERCLDVLCEGMASLKLIPESAETIRERKLYRKFYMHRTSHWLGVDVHDAGRYTLGGEPRAFAPGHVLTVEPGLYIAADTEDVPEGFCGLGIRVEDDILITADGHEVLSAKVPKRVDAMEAIIGEAHR</sequence>
<dbReference type="PANTHER" id="PTHR43226:SF4">
    <property type="entry name" value="XAA-PRO AMINOPEPTIDASE 3"/>
    <property type="match status" value="1"/>
</dbReference>
<comment type="catalytic activity">
    <reaction evidence="1">
        <text>Release of any N-terminal amino acid, including proline, that is linked to proline, even from a dipeptide or tripeptide.</text>
        <dbReference type="EC" id="3.4.11.9"/>
    </reaction>
</comment>
<feature type="domain" description="Aminopeptidase P N-terminal" evidence="11">
    <location>
        <begin position="16"/>
        <end position="152"/>
    </location>
</feature>
<evidence type="ECO:0000313" key="12">
    <source>
        <dbReference type="EMBL" id="EDM73800.1"/>
    </source>
</evidence>
<dbReference type="Gene3D" id="3.40.350.10">
    <property type="entry name" value="Creatinase/prolidase N-terminal domain"/>
    <property type="match status" value="1"/>
</dbReference>
<evidence type="ECO:0000256" key="2">
    <source>
        <dbReference type="ARBA" id="ARBA00001936"/>
    </source>
</evidence>
<accession>A6GJZ9</accession>
<keyword evidence="8" id="KW-0482">Metalloprotease</keyword>
<dbReference type="PROSITE" id="PS00491">
    <property type="entry name" value="PROLINE_PEPTIDASE"/>
    <property type="match status" value="1"/>
</dbReference>
<evidence type="ECO:0000256" key="7">
    <source>
        <dbReference type="ARBA" id="ARBA00022801"/>
    </source>
</evidence>
<evidence type="ECO:0000259" key="11">
    <source>
        <dbReference type="SMART" id="SM01011"/>
    </source>
</evidence>
<evidence type="ECO:0000256" key="3">
    <source>
        <dbReference type="ARBA" id="ARBA00008766"/>
    </source>
</evidence>
<dbReference type="InterPro" id="IPR001131">
    <property type="entry name" value="Peptidase_M24B_aminopep-P_CS"/>
</dbReference>
<dbReference type="STRING" id="391625.PPSIR1_12373"/>
<keyword evidence="13" id="KW-1185">Reference proteome</keyword>
<dbReference type="Pfam" id="PF05195">
    <property type="entry name" value="AMP_N"/>
    <property type="match status" value="1"/>
</dbReference>
<reference evidence="12 13" key="1">
    <citation type="submission" date="2007-06" db="EMBL/GenBank/DDBJ databases">
        <authorList>
            <person name="Shimkets L."/>
            <person name="Ferriera S."/>
            <person name="Johnson J."/>
            <person name="Kravitz S."/>
            <person name="Beeson K."/>
            <person name="Sutton G."/>
            <person name="Rogers Y.-H."/>
            <person name="Friedman R."/>
            <person name="Frazier M."/>
            <person name="Venter J.C."/>
        </authorList>
    </citation>
    <scope>NUCLEOTIDE SEQUENCE [LARGE SCALE GENOMIC DNA]</scope>
    <source>
        <strain evidence="12 13">SIR-1</strain>
    </source>
</reference>
<dbReference type="SUPFAM" id="SSF55920">
    <property type="entry name" value="Creatinase/aminopeptidase"/>
    <property type="match status" value="1"/>
</dbReference>
<proteinExistence type="inferred from homology"/>
<evidence type="ECO:0000256" key="10">
    <source>
        <dbReference type="RuleBase" id="RU000590"/>
    </source>
</evidence>
<evidence type="ECO:0000256" key="5">
    <source>
        <dbReference type="ARBA" id="ARBA00022670"/>
    </source>
</evidence>
<organism evidence="12 13">
    <name type="scientific">Plesiocystis pacifica SIR-1</name>
    <dbReference type="NCBI Taxonomy" id="391625"/>
    <lineage>
        <taxon>Bacteria</taxon>
        <taxon>Pseudomonadati</taxon>
        <taxon>Myxococcota</taxon>
        <taxon>Polyangia</taxon>
        <taxon>Nannocystales</taxon>
        <taxon>Nannocystaceae</taxon>
        <taxon>Plesiocystis</taxon>
    </lineage>
</organism>
<comment type="cofactor">
    <cofactor evidence="2">
        <name>Mn(2+)</name>
        <dbReference type="ChEBI" id="CHEBI:29035"/>
    </cofactor>
</comment>